<dbReference type="GeneID" id="75911263"/>
<dbReference type="GO" id="GO:0005634">
    <property type="term" value="C:nucleus"/>
    <property type="evidence" value="ECO:0007669"/>
    <property type="project" value="TreeGrafter"/>
</dbReference>
<keyword evidence="2" id="KW-1185">Reference proteome</keyword>
<organism evidence="1 2">
    <name type="scientific">Umbelopsis ramanniana AG</name>
    <dbReference type="NCBI Taxonomy" id="1314678"/>
    <lineage>
        <taxon>Eukaryota</taxon>
        <taxon>Fungi</taxon>
        <taxon>Fungi incertae sedis</taxon>
        <taxon>Mucoromycota</taxon>
        <taxon>Mucoromycotina</taxon>
        <taxon>Umbelopsidomycetes</taxon>
        <taxon>Umbelopsidales</taxon>
        <taxon>Umbelopsidaceae</taxon>
        <taxon>Umbelopsis</taxon>
    </lineage>
</organism>
<dbReference type="RefSeq" id="XP_051448731.1">
    <property type="nucleotide sequence ID" value="XM_051585915.1"/>
</dbReference>
<dbReference type="InterPro" id="IPR018810">
    <property type="entry name" value="UPF0662"/>
</dbReference>
<dbReference type="PANTHER" id="PTHR28086:SF1">
    <property type="entry name" value="CU(2+) SUPPRESSING AND BLEOMYCIN SENSITIVE PROTEIN 1"/>
    <property type="match status" value="1"/>
</dbReference>
<evidence type="ECO:0000313" key="2">
    <source>
        <dbReference type="Proteomes" id="UP001206595"/>
    </source>
</evidence>
<reference evidence="1" key="1">
    <citation type="submission" date="2021-06" db="EMBL/GenBank/DDBJ databases">
        <authorList>
            <consortium name="DOE Joint Genome Institute"/>
            <person name="Mondo S.J."/>
            <person name="Amses K.R."/>
            <person name="Simmons D.R."/>
            <person name="Longcore J.E."/>
            <person name="Seto K."/>
            <person name="Alves G.H."/>
            <person name="Bonds A.E."/>
            <person name="Quandt C.A."/>
            <person name="Davis W.J."/>
            <person name="Chang Y."/>
            <person name="Letcher P.M."/>
            <person name="Powell M.J."/>
            <person name="Kuo A."/>
            <person name="Labutti K."/>
            <person name="Pangilinan J."/>
            <person name="Andreopoulos W."/>
            <person name="Tritt A."/>
            <person name="Riley R."/>
            <person name="Hundley H."/>
            <person name="Johnson J."/>
            <person name="Lipzen A."/>
            <person name="Barry K."/>
            <person name="Berbee M.L."/>
            <person name="Buchler N.E."/>
            <person name="Grigoriev I.V."/>
            <person name="Spatafora J.W."/>
            <person name="Stajich J.E."/>
            <person name="James T.Y."/>
        </authorList>
    </citation>
    <scope>NUCLEOTIDE SEQUENCE</scope>
    <source>
        <strain evidence="1">AG</strain>
    </source>
</reference>
<reference evidence="1" key="2">
    <citation type="journal article" date="2022" name="Proc. Natl. Acad. Sci. U.S.A.">
        <title>Diploid-dominant life cycles characterize the early evolution of Fungi.</title>
        <authorList>
            <person name="Amses K.R."/>
            <person name="Simmons D.R."/>
            <person name="Longcore J.E."/>
            <person name="Mondo S.J."/>
            <person name="Seto K."/>
            <person name="Jeronimo G.H."/>
            <person name="Bonds A.E."/>
            <person name="Quandt C.A."/>
            <person name="Davis W.J."/>
            <person name="Chang Y."/>
            <person name="Federici B.A."/>
            <person name="Kuo A."/>
            <person name="LaButti K."/>
            <person name="Pangilinan J."/>
            <person name="Andreopoulos W."/>
            <person name="Tritt A."/>
            <person name="Riley R."/>
            <person name="Hundley H."/>
            <person name="Johnson J."/>
            <person name="Lipzen A."/>
            <person name="Barry K."/>
            <person name="Lang B.F."/>
            <person name="Cuomo C.A."/>
            <person name="Buchler N.E."/>
            <person name="Grigoriev I.V."/>
            <person name="Spatafora J.W."/>
            <person name="Stajich J.E."/>
            <person name="James T.Y."/>
        </authorList>
    </citation>
    <scope>NUCLEOTIDE SEQUENCE</scope>
    <source>
        <strain evidence="1">AG</strain>
    </source>
</reference>
<sequence>MPDKVPPEELPILEAMVSIRNRLSALKRDRASYMRSKDIYPLWDEAKEQLFKLKGIRGCDISPTEHRNRLDDLCEDVFMLLSLGFLSVGKCKETPAVYAQVVAMKQCFDQLEEAGVYSEEFLEPYVKRLDDFGQMIKVDEVNGLLDEQTLRILNIRYNQCCSIMDNLHLIIRDIDPDLVPIRDKLLSIRREMANIASQRKISAADVYPLQKKLRHIDSKRIDGVFLQHDDGRIPAGQAAVVGLLENVYDCAHDLIIAAESPNGTVEPLRLRLLEIKCQLERLQLTHKWTLRETDLFTHLMQLQEINRMRVNRQFVDENGKPVEGQIVLVFLMHKCSRLIVTLMGESVPVSEVLMPIYNQLTTLKKCLESVSGCGAPCSRRELYPYAMKLQSIVQSQDNGVFKDAEGGIPQGQATCSSLLNDCHELLDKLRAKAVDED</sequence>
<proteinExistence type="predicted"/>
<dbReference type="PANTHER" id="PTHR28086">
    <property type="entry name" value="UPF0662 PROTEIN YPL260W"/>
    <property type="match status" value="1"/>
</dbReference>
<name>A0AAD5HGN7_UMBRA</name>
<protein>
    <submittedName>
        <fullName evidence="1">Uncharacterized protein</fullName>
    </submittedName>
</protein>
<dbReference type="GO" id="GO:0005737">
    <property type="term" value="C:cytoplasm"/>
    <property type="evidence" value="ECO:0007669"/>
    <property type="project" value="TreeGrafter"/>
</dbReference>
<dbReference type="AlphaFoldDB" id="A0AAD5HGN7"/>
<dbReference type="EMBL" id="MU620895">
    <property type="protein sequence ID" value="KAI8583727.1"/>
    <property type="molecule type" value="Genomic_DNA"/>
</dbReference>
<dbReference type="Proteomes" id="UP001206595">
    <property type="component" value="Unassembled WGS sequence"/>
</dbReference>
<gene>
    <name evidence="1" type="ORF">K450DRAFT_222491</name>
</gene>
<dbReference type="Pfam" id="PF10303">
    <property type="entry name" value="DUF2408"/>
    <property type="match status" value="1"/>
</dbReference>
<comment type="caution">
    <text evidence="1">The sequence shown here is derived from an EMBL/GenBank/DDBJ whole genome shotgun (WGS) entry which is preliminary data.</text>
</comment>
<accession>A0AAD5HGN7</accession>
<evidence type="ECO:0000313" key="1">
    <source>
        <dbReference type="EMBL" id="KAI8583727.1"/>
    </source>
</evidence>